<dbReference type="InterPro" id="IPR006585">
    <property type="entry name" value="FTP1"/>
</dbReference>
<dbReference type="GO" id="GO:0042806">
    <property type="term" value="F:fucose binding"/>
    <property type="evidence" value="ECO:0007669"/>
    <property type="project" value="UniProtKB-ARBA"/>
</dbReference>
<dbReference type="OrthoDB" id="547680at2759"/>
<dbReference type="InterPro" id="IPR000421">
    <property type="entry name" value="FA58C"/>
</dbReference>
<dbReference type="GO" id="GO:0046872">
    <property type="term" value="F:metal ion binding"/>
    <property type="evidence" value="ECO:0007669"/>
    <property type="project" value="UniProtKB-KW"/>
</dbReference>
<accession>A0A9W3BEY7</accession>
<keyword evidence="9" id="KW-1185">Reference proteome</keyword>
<dbReference type="GO" id="GO:0010185">
    <property type="term" value="P:regulation of cellular defense response"/>
    <property type="evidence" value="ECO:0007669"/>
    <property type="project" value="UniProtKB-ARBA"/>
</dbReference>
<evidence type="ECO:0000256" key="2">
    <source>
        <dbReference type="ARBA" id="ARBA00010147"/>
    </source>
</evidence>
<comment type="function">
    <text evidence="1">Acts as a defensive agent. Recognizes blood group fucosylated oligosaccharides including A, B, H and Lewis B-type antigens. Does not recognize Lewis A antigen and has low affinity for monovalent haptens.</text>
</comment>
<dbReference type="PANTHER" id="PTHR45713">
    <property type="entry name" value="FTP DOMAIN-CONTAINING PROTEIN"/>
    <property type="match status" value="1"/>
</dbReference>
<dbReference type="PROSITE" id="PS50022">
    <property type="entry name" value="FA58C_3"/>
    <property type="match status" value="1"/>
</dbReference>
<dbReference type="SUPFAM" id="SSF49785">
    <property type="entry name" value="Galactose-binding domain-like"/>
    <property type="match status" value="1"/>
</dbReference>
<dbReference type="GeneID" id="106066970"/>
<organism evidence="9 10">
    <name type="scientific">Biomphalaria glabrata</name>
    <name type="common">Bloodfluke planorb</name>
    <name type="synonym">Freshwater snail</name>
    <dbReference type="NCBI Taxonomy" id="6526"/>
    <lineage>
        <taxon>Eukaryota</taxon>
        <taxon>Metazoa</taxon>
        <taxon>Spiralia</taxon>
        <taxon>Lophotrochozoa</taxon>
        <taxon>Mollusca</taxon>
        <taxon>Gastropoda</taxon>
        <taxon>Heterobranchia</taxon>
        <taxon>Euthyneura</taxon>
        <taxon>Panpulmonata</taxon>
        <taxon>Hygrophila</taxon>
        <taxon>Lymnaeoidea</taxon>
        <taxon>Planorbidae</taxon>
        <taxon>Biomphalaria</taxon>
    </lineage>
</organism>
<evidence type="ECO:0000256" key="4">
    <source>
        <dbReference type="ARBA" id="ARBA00022723"/>
    </source>
</evidence>
<dbReference type="Gene3D" id="2.60.120.260">
    <property type="entry name" value="Galactose-binding domain-like"/>
    <property type="match status" value="1"/>
</dbReference>
<dbReference type="SMART" id="SM00607">
    <property type="entry name" value="FTP"/>
    <property type="match status" value="1"/>
</dbReference>
<evidence type="ECO:0000256" key="5">
    <source>
        <dbReference type="ARBA" id="ARBA00022734"/>
    </source>
</evidence>
<protein>
    <submittedName>
        <fullName evidence="10">Uncharacterized protein LOC106066970</fullName>
    </submittedName>
</protein>
<gene>
    <name evidence="10" type="primary">LOC106066970</name>
</gene>
<comment type="subunit">
    <text evidence="3">Homotrimer.</text>
</comment>
<dbReference type="RefSeq" id="XP_055898006.1">
    <property type="nucleotide sequence ID" value="XM_056042031.1"/>
</dbReference>
<dbReference type="OMA" id="THTINAD"/>
<name>A0A9W3BEY7_BIOGL</name>
<evidence type="ECO:0000256" key="3">
    <source>
        <dbReference type="ARBA" id="ARBA00011233"/>
    </source>
</evidence>
<keyword evidence="7" id="KW-1015">Disulfide bond</keyword>
<comment type="similarity">
    <text evidence="2">Belongs to the fucolectin family.</text>
</comment>
<dbReference type="GO" id="GO:0001868">
    <property type="term" value="P:regulation of complement activation, lectin pathway"/>
    <property type="evidence" value="ECO:0007669"/>
    <property type="project" value="UniProtKB-ARBA"/>
</dbReference>
<proteinExistence type="inferred from homology"/>
<dbReference type="InterPro" id="IPR051941">
    <property type="entry name" value="BG_Antigen-Binding_Lectin"/>
</dbReference>
<keyword evidence="6" id="KW-0106">Calcium</keyword>
<dbReference type="AlphaFoldDB" id="A0A9W3BEY7"/>
<dbReference type="Pfam" id="PF00024">
    <property type="entry name" value="PAN_1"/>
    <property type="match status" value="1"/>
</dbReference>
<dbReference type="PANTHER" id="PTHR45713:SF6">
    <property type="entry name" value="F5_8 TYPE C DOMAIN-CONTAINING PROTEIN"/>
    <property type="match status" value="1"/>
</dbReference>
<dbReference type="InterPro" id="IPR003609">
    <property type="entry name" value="Pan_app"/>
</dbReference>
<evidence type="ECO:0000256" key="6">
    <source>
        <dbReference type="ARBA" id="ARBA00022837"/>
    </source>
</evidence>
<dbReference type="Pfam" id="PF22633">
    <property type="entry name" value="F5_F8_type_C_2"/>
    <property type="match status" value="1"/>
</dbReference>
<keyword evidence="4" id="KW-0479">Metal-binding</keyword>
<evidence type="ECO:0000256" key="7">
    <source>
        <dbReference type="ARBA" id="ARBA00023157"/>
    </source>
</evidence>
<keyword evidence="5" id="KW-0430">Lectin</keyword>
<feature type="domain" description="F5/8 type C" evidence="8">
    <location>
        <begin position="12"/>
        <end position="173"/>
    </location>
</feature>
<evidence type="ECO:0000313" key="9">
    <source>
        <dbReference type="Proteomes" id="UP001165740"/>
    </source>
</evidence>
<evidence type="ECO:0000313" key="10">
    <source>
        <dbReference type="RefSeq" id="XP_055898006.1"/>
    </source>
</evidence>
<reference evidence="10" key="1">
    <citation type="submission" date="2025-08" db="UniProtKB">
        <authorList>
            <consortium name="RefSeq"/>
        </authorList>
    </citation>
    <scope>IDENTIFICATION</scope>
</reference>
<evidence type="ECO:0000259" key="8">
    <source>
        <dbReference type="PROSITE" id="PS50022"/>
    </source>
</evidence>
<dbReference type="Proteomes" id="UP001165740">
    <property type="component" value="Chromosome 9"/>
</dbReference>
<dbReference type="InterPro" id="IPR008979">
    <property type="entry name" value="Galactose-bd-like_sf"/>
</dbReference>
<sequence>MCLAMYTCIVLCVVTARVLIVVALYNAARFKPSNQSTTFEGYSASRGVDGNYDGYISHGYCQHTDLQYAPWWIVDLLGQFVVQKILLTNRNDDSTAARRLKNFTIDIFDEDPTRLANFPNITGNVCYYQADPMEPTTSLFNCSAPITGRYVRIVMRNNEKLALHFCETEVLVSSSVSEHINFKRYLNTRLDDIYLVQLYFKESFLCVLECLLRRLSTYCTAVNWITSTGSCQLFSVNPFLDLTARLISDQKSDFFIQSN</sequence>
<evidence type="ECO:0000256" key="1">
    <source>
        <dbReference type="ARBA" id="ARBA00002219"/>
    </source>
</evidence>